<organism evidence="2 3">
    <name type="scientific">Culex pipiens pipiens</name>
    <name type="common">Northern house mosquito</name>
    <dbReference type="NCBI Taxonomy" id="38569"/>
    <lineage>
        <taxon>Eukaryota</taxon>
        <taxon>Metazoa</taxon>
        <taxon>Ecdysozoa</taxon>
        <taxon>Arthropoda</taxon>
        <taxon>Hexapoda</taxon>
        <taxon>Insecta</taxon>
        <taxon>Pterygota</taxon>
        <taxon>Neoptera</taxon>
        <taxon>Endopterygota</taxon>
        <taxon>Diptera</taxon>
        <taxon>Nematocera</taxon>
        <taxon>Culicoidea</taxon>
        <taxon>Culicidae</taxon>
        <taxon>Culicinae</taxon>
        <taxon>Culicini</taxon>
        <taxon>Culex</taxon>
        <taxon>Culex</taxon>
    </lineage>
</organism>
<evidence type="ECO:0000313" key="2">
    <source>
        <dbReference type="EMBL" id="KAL1380235.1"/>
    </source>
</evidence>
<sequence length="284" mass="31474">MSALPFKSRFNWTVVDGDPSRQITHNILSNEPSEPVSQDRLLNPDGCVVLATPDDSVKPVFCEQTVSISPVYQVTRLALIAECAKLELHVGRTQEYYQTYQGELIFQTDDSQLYRFDVEFENAGIAEFMLRFITPPGEPLCLYGMHLLLERNTNPLGLLASDSTLNRAMLDCQLDDRKLSETAARCKAFIVASMRNRMFGSQNVANNNPDEESGASTGTASDTSSIGAMGGGSETMAIGRYIDEKFRQLEASLEAKLQAIETRQSEKLDRILALLQADKSNCDN</sequence>
<comment type="caution">
    <text evidence="2">The sequence shown here is derived from an EMBL/GenBank/DDBJ whole genome shotgun (WGS) entry which is preliminary data.</text>
</comment>
<evidence type="ECO:0000313" key="3">
    <source>
        <dbReference type="Proteomes" id="UP001562425"/>
    </source>
</evidence>
<dbReference type="Pfam" id="PF14958">
    <property type="entry name" value="PAAT-like"/>
    <property type="match status" value="1"/>
</dbReference>
<dbReference type="EMBL" id="JBEHCU010009252">
    <property type="protein sequence ID" value="KAL1380235.1"/>
    <property type="molecule type" value="Genomic_DNA"/>
</dbReference>
<dbReference type="Proteomes" id="UP001562425">
    <property type="component" value="Unassembled WGS sequence"/>
</dbReference>
<evidence type="ECO:0000256" key="1">
    <source>
        <dbReference type="SAM" id="MobiDB-lite"/>
    </source>
</evidence>
<feature type="region of interest" description="Disordered" evidence="1">
    <location>
        <begin position="202"/>
        <end position="231"/>
    </location>
</feature>
<keyword evidence="3" id="KW-1185">Reference proteome</keyword>
<dbReference type="InterPro" id="IPR028043">
    <property type="entry name" value="PAAT-like"/>
</dbReference>
<name>A0ABD1CVH1_CULPP</name>
<dbReference type="AlphaFoldDB" id="A0ABD1CVH1"/>
<accession>A0ABD1CVH1</accession>
<proteinExistence type="predicted"/>
<feature type="compositionally biased region" description="Low complexity" evidence="1">
    <location>
        <begin position="214"/>
        <end position="227"/>
    </location>
</feature>
<reference evidence="2 3" key="1">
    <citation type="submission" date="2024-05" db="EMBL/GenBank/DDBJ databases">
        <title>Culex pipiens pipiens assembly and annotation.</title>
        <authorList>
            <person name="Alout H."/>
            <person name="Durand T."/>
        </authorList>
    </citation>
    <scope>NUCLEOTIDE SEQUENCE [LARGE SCALE GENOMIC DNA]</scope>
    <source>
        <strain evidence="2">HA-2024</strain>
        <tissue evidence="2">Whole body</tissue>
    </source>
</reference>
<gene>
    <name evidence="2" type="ORF">pipiens_014365</name>
</gene>
<protein>
    <submittedName>
        <fullName evidence="2">Uncharacterized protein</fullName>
    </submittedName>
</protein>